<proteinExistence type="predicted"/>
<evidence type="ECO:0000313" key="1">
    <source>
        <dbReference type="EMBL" id="VDD11773.1"/>
    </source>
</evidence>
<name>A0A3P6C0J2_BRAOL</name>
<accession>A0A3P6C0J2</accession>
<reference evidence="1" key="1">
    <citation type="submission" date="2018-11" db="EMBL/GenBank/DDBJ databases">
        <authorList>
            <consortium name="Genoscope - CEA"/>
            <person name="William W."/>
        </authorList>
    </citation>
    <scope>NUCLEOTIDE SEQUENCE</scope>
</reference>
<gene>
    <name evidence="1" type="ORF">BOLC4T26316H</name>
</gene>
<dbReference type="AlphaFoldDB" id="A0A3P6C0J2"/>
<organism evidence="1">
    <name type="scientific">Brassica oleracea</name>
    <name type="common">Wild cabbage</name>
    <dbReference type="NCBI Taxonomy" id="3712"/>
    <lineage>
        <taxon>Eukaryota</taxon>
        <taxon>Viridiplantae</taxon>
        <taxon>Streptophyta</taxon>
        <taxon>Embryophyta</taxon>
        <taxon>Tracheophyta</taxon>
        <taxon>Spermatophyta</taxon>
        <taxon>Magnoliopsida</taxon>
        <taxon>eudicotyledons</taxon>
        <taxon>Gunneridae</taxon>
        <taxon>Pentapetalae</taxon>
        <taxon>rosids</taxon>
        <taxon>malvids</taxon>
        <taxon>Brassicales</taxon>
        <taxon>Brassicaceae</taxon>
        <taxon>Brassiceae</taxon>
        <taxon>Brassica</taxon>
    </lineage>
</organism>
<dbReference type="EMBL" id="LR031873">
    <property type="protein sequence ID" value="VDD11773.1"/>
    <property type="molecule type" value="Genomic_DNA"/>
</dbReference>
<sequence length="72" mass="8607">MFYQELSLHMYNSVLEELSWIQLASDAVMKKNRSIMLCSNVLILLRYGDVQKILWLVNFQIILKKIYLYFSS</sequence>
<protein>
    <submittedName>
        <fullName evidence="1">Uncharacterized protein</fullName>
    </submittedName>
</protein>